<dbReference type="PANTHER" id="PTHR18919">
    <property type="entry name" value="ACETYL-COA C-ACYLTRANSFERASE"/>
    <property type="match status" value="1"/>
</dbReference>
<dbReference type="CDD" id="cd00751">
    <property type="entry name" value="thiolase"/>
    <property type="match status" value="1"/>
</dbReference>
<feature type="active site" description="Proton acceptor" evidence="9">
    <location>
        <position position="377"/>
    </location>
</feature>
<accession>A0A395M2Z6</accession>
<evidence type="ECO:0000256" key="6">
    <source>
        <dbReference type="ARBA" id="ARBA00022946"/>
    </source>
</evidence>
<dbReference type="PROSITE" id="PS00737">
    <property type="entry name" value="THIOLASE_2"/>
    <property type="match status" value="1"/>
</dbReference>
<comment type="similarity">
    <text evidence="1 10">Belongs to the thiolase-like superfamily. Thiolase family.</text>
</comment>
<dbReference type="Pfam" id="PF02803">
    <property type="entry name" value="Thiolase_C"/>
    <property type="match status" value="1"/>
</dbReference>
<proteinExistence type="inferred from homology"/>
<name>A0A395M2Z6_9BACT</name>
<evidence type="ECO:0000256" key="1">
    <source>
        <dbReference type="ARBA" id="ARBA00010982"/>
    </source>
</evidence>
<keyword evidence="5" id="KW-0479">Metal-binding</keyword>
<dbReference type="GO" id="GO:0003985">
    <property type="term" value="F:acetyl-CoA C-acetyltransferase activity"/>
    <property type="evidence" value="ECO:0007669"/>
    <property type="project" value="UniProtKB-EC"/>
</dbReference>
<evidence type="ECO:0000256" key="7">
    <source>
        <dbReference type="ARBA" id="ARBA00022958"/>
    </source>
</evidence>
<protein>
    <recommendedName>
        <fullName evidence="3">acetyl-CoA C-acetyltransferase</fullName>
        <ecNumber evidence="3">2.3.1.9</ecNumber>
    </recommendedName>
</protein>
<keyword evidence="7" id="KW-0630">Potassium</keyword>
<dbReference type="InterPro" id="IPR020615">
    <property type="entry name" value="Thiolase_acyl_enz_int_AS"/>
</dbReference>
<dbReference type="EC" id="2.3.1.9" evidence="3"/>
<dbReference type="SUPFAM" id="SSF53901">
    <property type="entry name" value="Thiolase-like"/>
    <property type="match status" value="2"/>
</dbReference>
<dbReference type="AlphaFoldDB" id="A0A395M2Z6"/>
<dbReference type="InterPro" id="IPR020617">
    <property type="entry name" value="Thiolase_C"/>
</dbReference>
<evidence type="ECO:0000313" key="13">
    <source>
        <dbReference type="EMBL" id="RFM24588.1"/>
    </source>
</evidence>
<evidence type="ECO:0000256" key="8">
    <source>
        <dbReference type="ARBA" id="ARBA00023315"/>
    </source>
</evidence>
<dbReference type="PANTHER" id="PTHR18919:SF156">
    <property type="entry name" value="ACETYL-COA ACETYLTRANSFERASE, MITOCHONDRIAL"/>
    <property type="match status" value="1"/>
</dbReference>
<sequence length="391" mass="41405">MQEVYIVSAVRTPIASFQGAFSSKSATELGAIVVREAVKRAGISPEDVQECIMGNVLSAGLGQAPARQAAIFGGLPVSVEALTINKMCGSGLKAIMLAAQAIAVGDMHIGVAGGMESMTNAPYLLTKARSGYRYGNAELIDSMQHDGLLDVYNKFLMGNAAELCAKECNVSREAQDEFAICSYTRALKAQKEGWFKDEIVAVEWEEKGKKMGLWEDEEPKNFRPDKIPTLKPVFQKDGTVTAANASKINDGAAAVVVASAEAIKQKGLKPMAKILAYATAAKQPEYFTTAPIDAIPKVLKRANLSLKDIDLFEVNEAFAVVALAARNALGIPDEKLNVHGGAVALGHPIGASGARILTTLLYALKHRGLKRGLAAICLGGGEACAMIVELV</sequence>
<dbReference type="GO" id="GO:0046872">
    <property type="term" value="F:metal ion binding"/>
    <property type="evidence" value="ECO:0007669"/>
    <property type="project" value="UniProtKB-KW"/>
</dbReference>
<dbReference type="PIRSF" id="PIRSF000429">
    <property type="entry name" value="Ac-CoA_Ac_transf"/>
    <property type="match status" value="1"/>
</dbReference>
<evidence type="ECO:0000256" key="3">
    <source>
        <dbReference type="ARBA" id="ARBA00012705"/>
    </source>
</evidence>
<reference evidence="13 14" key="1">
    <citation type="journal article" date="2011" name="ISME J.">
        <title>Community ecology of hot spring cyanobacterial mats: predominant populations and their functional potential.</title>
        <authorList>
            <person name="Klatt C.G."/>
            <person name="Wood J.M."/>
            <person name="Rusch D.B."/>
            <person name="Bateson M.M."/>
            <person name="Hamamura N."/>
            <person name="Heidelberg J.F."/>
            <person name="Grossman A.R."/>
            <person name="Bhaya D."/>
            <person name="Cohan F.M."/>
            <person name="Kuhl M."/>
            <person name="Bryant D.A."/>
            <person name="Ward D.M."/>
        </authorList>
    </citation>
    <scope>NUCLEOTIDE SEQUENCE [LARGE SCALE GENOMIC DNA]</scope>
    <source>
        <strain evidence="13">OS</strain>
    </source>
</reference>
<evidence type="ECO:0000256" key="10">
    <source>
        <dbReference type="RuleBase" id="RU003557"/>
    </source>
</evidence>
<dbReference type="InterPro" id="IPR020613">
    <property type="entry name" value="Thiolase_CS"/>
</dbReference>
<dbReference type="GO" id="GO:0006635">
    <property type="term" value="P:fatty acid beta-oxidation"/>
    <property type="evidence" value="ECO:0007669"/>
    <property type="project" value="TreeGrafter"/>
</dbReference>
<comment type="caution">
    <text evidence="13">The sequence shown here is derived from an EMBL/GenBank/DDBJ whole genome shotgun (WGS) entry which is preliminary data.</text>
</comment>
<organism evidence="13 14">
    <name type="scientific">Candidatus Thermochlorobacter aerophilus</name>
    <dbReference type="NCBI Taxonomy" id="1868324"/>
    <lineage>
        <taxon>Bacteria</taxon>
        <taxon>Pseudomonadati</taxon>
        <taxon>Chlorobiota</taxon>
        <taxon>Chlorobiia</taxon>
        <taxon>Chlorobiales</taxon>
        <taxon>Candidatus Thermochlorobacteriaceae</taxon>
        <taxon>Candidatus Thermochlorobacter</taxon>
    </lineage>
</organism>
<dbReference type="InterPro" id="IPR016039">
    <property type="entry name" value="Thiolase-like"/>
</dbReference>
<gene>
    <name evidence="13" type="ORF">D0433_06285</name>
</gene>
<dbReference type="NCBIfam" id="TIGR01930">
    <property type="entry name" value="AcCoA-C-Actrans"/>
    <property type="match status" value="1"/>
</dbReference>
<dbReference type="Pfam" id="PF00108">
    <property type="entry name" value="Thiolase_N"/>
    <property type="match status" value="1"/>
</dbReference>
<feature type="active site" description="Acyl-thioester intermediate" evidence="9">
    <location>
        <position position="88"/>
    </location>
</feature>
<dbReference type="InterPro" id="IPR020610">
    <property type="entry name" value="Thiolase_AS"/>
</dbReference>
<evidence type="ECO:0000256" key="2">
    <source>
        <dbReference type="ARBA" id="ARBA00011881"/>
    </source>
</evidence>
<dbReference type="FunFam" id="3.40.47.10:FF:000007">
    <property type="entry name" value="acetyl-CoA acetyltransferase, mitochondrial"/>
    <property type="match status" value="1"/>
</dbReference>
<dbReference type="PROSITE" id="PS00099">
    <property type="entry name" value="THIOLASE_3"/>
    <property type="match status" value="1"/>
</dbReference>
<keyword evidence="4 10" id="KW-0808">Transferase</keyword>
<dbReference type="InterPro" id="IPR002155">
    <property type="entry name" value="Thiolase"/>
</dbReference>
<evidence type="ECO:0000259" key="12">
    <source>
        <dbReference type="Pfam" id="PF02803"/>
    </source>
</evidence>
<comment type="subunit">
    <text evidence="2">Homotetramer.</text>
</comment>
<feature type="domain" description="Thiolase C-terminal" evidence="12">
    <location>
        <begin position="268"/>
        <end position="389"/>
    </location>
</feature>
<dbReference type="Proteomes" id="UP000266389">
    <property type="component" value="Unassembled WGS sequence"/>
</dbReference>
<dbReference type="PROSITE" id="PS00098">
    <property type="entry name" value="THIOLASE_1"/>
    <property type="match status" value="1"/>
</dbReference>
<evidence type="ECO:0000256" key="5">
    <source>
        <dbReference type="ARBA" id="ARBA00022723"/>
    </source>
</evidence>
<evidence type="ECO:0000256" key="9">
    <source>
        <dbReference type="PIRSR" id="PIRSR000429-1"/>
    </source>
</evidence>
<dbReference type="EMBL" id="PHFL01000039">
    <property type="protein sequence ID" value="RFM24588.1"/>
    <property type="molecule type" value="Genomic_DNA"/>
</dbReference>
<keyword evidence="6" id="KW-0809">Transit peptide</keyword>
<feature type="domain" description="Thiolase N-terminal" evidence="11">
    <location>
        <begin position="4"/>
        <end position="260"/>
    </location>
</feature>
<evidence type="ECO:0000259" key="11">
    <source>
        <dbReference type="Pfam" id="PF00108"/>
    </source>
</evidence>
<keyword evidence="8 10" id="KW-0012">Acyltransferase</keyword>
<dbReference type="InterPro" id="IPR020616">
    <property type="entry name" value="Thiolase_N"/>
</dbReference>
<evidence type="ECO:0000256" key="4">
    <source>
        <dbReference type="ARBA" id="ARBA00022679"/>
    </source>
</evidence>
<feature type="active site" description="Proton acceptor" evidence="9">
    <location>
        <position position="347"/>
    </location>
</feature>
<evidence type="ECO:0000313" key="14">
    <source>
        <dbReference type="Proteomes" id="UP000266389"/>
    </source>
</evidence>
<dbReference type="Gene3D" id="3.40.47.10">
    <property type="match status" value="2"/>
</dbReference>